<evidence type="ECO:0000259" key="1">
    <source>
        <dbReference type="Pfam" id="PF17667"/>
    </source>
</evidence>
<dbReference type="Proteomes" id="UP000077266">
    <property type="component" value="Unassembled WGS sequence"/>
</dbReference>
<evidence type="ECO:0000313" key="3">
    <source>
        <dbReference type="Proteomes" id="UP000077266"/>
    </source>
</evidence>
<accession>A0A165ETH6</accession>
<sequence>MAESPACPSAQLQVLDASKVQHVDPKDAPAWNISPYVADILNSSACDSLWTAMEADVAVTSAHRELASPRQSNDKQPYATFLLNALSLLASTSASPGARDDDHAILFDSAAHHIARGDFRGDACTPDWVAVQVPLHELRQAVRDTTAVVEAGSDVAVKALSAPQGWPRILAVGLVEEVRANRQRDYDSDDSDEEHEEEEDKLRTILTTLKAYHSDLLSVHGCELNASGRLRLAHVDAHAFVASAHNDCHEDRESTLREQLSPWLAHILSIQRTVATRDKTITARFPSLEDDFVRYDVTLGSRTVCVTPAAASRPPGRMTWVGFEVGGDANVPSSVRSENSLGVVKLSYQPQLKDGRLMEGEVLDLVHVDGWLPGVVRHTYWERNKAQNVVDTADHRSPHLVREKDMIHMASVGDPLSQCRTPLQMLKVAYDATETHLQLLNRGIIHRDFSWYNILCNPRHDPKTLATKQALTGIPCIDYILTGDKSKEPCCLIVDFDHAARYPLEIKEVVGTPMFIAYELSIKMRERRHSSDYLTSCLPEFLGGMEDLPIFHRAFPDDDGTFLETLTAIVALEEERRRLMFLSRSGRGTIDPSMEYTDPKDVVHDPCYDVQSIYWVLIWFFTLAQPAGASPGNHNAAFSTFVSSMLDHKIGHDFYRNRYLFGGDAGGEPHPRLDHFRLLFDRIAAYLAVPWHMYKDHPKLKSPLRPDHAHIAMRRFLLREIYELTTTETVRQFDLPLDPSRPRSIFEIRQYVYSRKRGWTLKPIFAAKRKADEVEDDDNVDTGSSKRQKLDISVDEEDLSKVDAESRTVIQAENTSSAAARCEKIRDDRWLFFGIGSRQS</sequence>
<dbReference type="SUPFAM" id="SSF56112">
    <property type="entry name" value="Protein kinase-like (PK-like)"/>
    <property type="match status" value="1"/>
</dbReference>
<gene>
    <name evidence="2" type="ORF">EXIGLDRAFT_723493</name>
</gene>
<keyword evidence="3" id="KW-1185">Reference proteome</keyword>
<dbReference type="InParanoid" id="A0A165ETH6"/>
<evidence type="ECO:0000313" key="2">
    <source>
        <dbReference type="EMBL" id="KZV87646.1"/>
    </source>
</evidence>
<dbReference type="Gene3D" id="1.10.510.10">
    <property type="entry name" value="Transferase(Phosphotransferase) domain 1"/>
    <property type="match status" value="1"/>
</dbReference>
<dbReference type="EMBL" id="KV426119">
    <property type="protein sequence ID" value="KZV87646.1"/>
    <property type="molecule type" value="Genomic_DNA"/>
</dbReference>
<feature type="domain" description="Fungal-type protein kinase" evidence="1">
    <location>
        <begin position="401"/>
        <end position="620"/>
    </location>
</feature>
<dbReference type="InterPro" id="IPR011009">
    <property type="entry name" value="Kinase-like_dom_sf"/>
</dbReference>
<proteinExistence type="predicted"/>
<reference evidence="2 3" key="1">
    <citation type="journal article" date="2016" name="Mol. Biol. Evol.">
        <title>Comparative Genomics of Early-Diverging Mushroom-Forming Fungi Provides Insights into the Origins of Lignocellulose Decay Capabilities.</title>
        <authorList>
            <person name="Nagy L.G."/>
            <person name="Riley R."/>
            <person name="Tritt A."/>
            <person name="Adam C."/>
            <person name="Daum C."/>
            <person name="Floudas D."/>
            <person name="Sun H."/>
            <person name="Yadav J.S."/>
            <person name="Pangilinan J."/>
            <person name="Larsson K.H."/>
            <person name="Matsuura K."/>
            <person name="Barry K."/>
            <person name="Labutti K."/>
            <person name="Kuo R."/>
            <person name="Ohm R.A."/>
            <person name="Bhattacharya S.S."/>
            <person name="Shirouzu T."/>
            <person name="Yoshinaga Y."/>
            <person name="Martin F.M."/>
            <person name="Grigoriev I.V."/>
            <person name="Hibbett D.S."/>
        </authorList>
    </citation>
    <scope>NUCLEOTIDE SEQUENCE [LARGE SCALE GENOMIC DNA]</scope>
    <source>
        <strain evidence="2 3">HHB12029</strain>
    </source>
</reference>
<dbReference type="OrthoDB" id="5584477at2759"/>
<dbReference type="InterPro" id="IPR040976">
    <property type="entry name" value="Pkinase_fungal"/>
</dbReference>
<name>A0A165ETH6_EXIGL</name>
<dbReference type="Pfam" id="PF17667">
    <property type="entry name" value="Pkinase_fungal"/>
    <property type="match status" value="1"/>
</dbReference>
<dbReference type="AlphaFoldDB" id="A0A165ETH6"/>
<protein>
    <recommendedName>
        <fullName evidence="1">Fungal-type protein kinase domain-containing protein</fullName>
    </recommendedName>
</protein>
<organism evidence="2 3">
    <name type="scientific">Exidia glandulosa HHB12029</name>
    <dbReference type="NCBI Taxonomy" id="1314781"/>
    <lineage>
        <taxon>Eukaryota</taxon>
        <taxon>Fungi</taxon>
        <taxon>Dikarya</taxon>
        <taxon>Basidiomycota</taxon>
        <taxon>Agaricomycotina</taxon>
        <taxon>Agaricomycetes</taxon>
        <taxon>Auriculariales</taxon>
        <taxon>Exidiaceae</taxon>
        <taxon>Exidia</taxon>
    </lineage>
</organism>